<dbReference type="AlphaFoldDB" id="A0A8H3G2N5"/>
<gene>
    <name evidence="3" type="ORF">HETSPECPRED_009314</name>
</gene>
<dbReference type="Proteomes" id="UP000664521">
    <property type="component" value="Unassembled WGS sequence"/>
</dbReference>
<keyword evidence="1" id="KW-0732">Signal</keyword>
<protein>
    <recommendedName>
        <fullName evidence="2">Lysine-specific metallo-endopeptidase domain-containing protein</fullName>
    </recommendedName>
</protein>
<comment type="caution">
    <text evidence="3">The sequence shown here is derived from an EMBL/GenBank/DDBJ whole genome shotgun (WGS) entry which is preliminary data.</text>
</comment>
<name>A0A8H3G2N5_9LECA</name>
<dbReference type="SUPFAM" id="SSF55486">
    <property type="entry name" value="Metalloproteases ('zincins'), catalytic domain"/>
    <property type="match status" value="1"/>
</dbReference>
<feature type="domain" description="Lysine-specific metallo-endopeptidase" evidence="2">
    <location>
        <begin position="116"/>
        <end position="232"/>
    </location>
</feature>
<evidence type="ECO:0000256" key="1">
    <source>
        <dbReference type="SAM" id="SignalP"/>
    </source>
</evidence>
<evidence type="ECO:0000313" key="4">
    <source>
        <dbReference type="Proteomes" id="UP000664521"/>
    </source>
</evidence>
<feature type="chain" id="PRO_5034888927" description="Lysine-specific metallo-endopeptidase domain-containing protein" evidence="1">
    <location>
        <begin position="21"/>
        <end position="396"/>
    </location>
</feature>
<dbReference type="Pfam" id="PF14521">
    <property type="entry name" value="Aspzincin_M35"/>
    <property type="match status" value="1"/>
</dbReference>
<feature type="signal peptide" evidence="1">
    <location>
        <begin position="1"/>
        <end position="20"/>
    </location>
</feature>
<dbReference type="GO" id="GO:0004222">
    <property type="term" value="F:metalloendopeptidase activity"/>
    <property type="evidence" value="ECO:0007669"/>
    <property type="project" value="InterPro"/>
</dbReference>
<dbReference type="OrthoDB" id="5280613at2759"/>
<proteinExistence type="predicted"/>
<accession>A0A8H3G2N5</accession>
<organism evidence="3 4">
    <name type="scientific">Heterodermia speciosa</name>
    <dbReference type="NCBI Taxonomy" id="116794"/>
    <lineage>
        <taxon>Eukaryota</taxon>
        <taxon>Fungi</taxon>
        <taxon>Dikarya</taxon>
        <taxon>Ascomycota</taxon>
        <taxon>Pezizomycotina</taxon>
        <taxon>Lecanoromycetes</taxon>
        <taxon>OSLEUM clade</taxon>
        <taxon>Lecanoromycetidae</taxon>
        <taxon>Caliciales</taxon>
        <taxon>Physciaceae</taxon>
        <taxon>Heterodermia</taxon>
    </lineage>
</organism>
<reference evidence="3" key="1">
    <citation type="submission" date="2021-03" db="EMBL/GenBank/DDBJ databases">
        <authorList>
            <person name="Tagirdzhanova G."/>
        </authorList>
    </citation>
    <scope>NUCLEOTIDE SEQUENCE</scope>
</reference>
<evidence type="ECO:0000259" key="2">
    <source>
        <dbReference type="Pfam" id="PF14521"/>
    </source>
</evidence>
<keyword evidence="4" id="KW-1185">Reference proteome</keyword>
<dbReference type="InterPro" id="IPR029463">
    <property type="entry name" value="Lys_MEP"/>
</dbReference>
<dbReference type="InterPro" id="IPR024079">
    <property type="entry name" value="MetalloPept_cat_dom_sf"/>
</dbReference>
<evidence type="ECO:0000313" key="3">
    <source>
        <dbReference type="EMBL" id="CAF9934650.1"/>
    </source>
</evidence>
<dbReference type="Gene3D" id="3.40.390.10">
    <property type="entry name" value="Collagenase (Catalytic Domain)"/>
    <property type="match status" value="1"/>
</dbReference>
<sequence>MQQNAYTLLLTAFGFNFASANPLLENFRSAMSAKPRLDSRAINRDVTLSDDQWNTFQTEYQAAVVIANKVKGIVTDSNPAWEEFIGDKYQETYIDAYKDDYLTDFAGIGDSTDVTWTIRYGDQTDQGCQETLPDGSKSIAHTENGVTTLCDAWFNFPATADLLQTACAETDFLLDNFESKATILLHEYLHLQTSVPLSPFNQNGEAYGSGNCYELAAEEPDTAITNPDNWMYVALSIYWGDQCGRVIEISPTDADLALCTSGSSPGDPNGWIVSSGDTCTSNGGVTNSVRTISGPECGAPIAGNTEKLQKAECSILDTNPAAVEISLEVTNPDLGEGPFTGYNVTLFTKPDCAGEQVSYAGPMDSVPDGLLYVAGCFSPSSGTWGSFLVNQILLSQ</sequence>
<dbReference type="EMBL" id="CAJPDS010000076">
    <property type="protein sequence ID" value="CAF9934650.1"/>
    <property type="molecule type" value="Genomic_DNA"/>
</dbReference>